<feature type="transmembrane region" description="Helical" evidence="2">
    <location>
        <begin position="78"/>
        <end position="98"/>
    </location>
</feature>
<evidence type="ECO:0000256" key="1">
    <source>
        <dbReference type="SAM" id="MobiDB-lite"/>
    </source>
</evidence>
<evidence type="ECO:0000313" key="4">
    <source>
        <dbReference type="Proteomes" id="UP000053593"/>
    </source>
</evidence>
<sequence length="347" mass="38988">MFLLGLVYLYDADKQYRKIAEQTEALSADFGCNSTLASLKSTSSNQFITSFPSPACENSAAFADVDSFHVYMNALRPYFNLFSLVVAYTIIVLSITAWRTARKIVRCVDKGNKFFDTYISQRAARKEEKAIRAQIRAQTSHLLSPDQDSLSPKPHHCGCSTCTLGSTSVRSSLGLYETLKPRTPEEWICKALQMVFTLHIPLILLISVYYPLFSQGGPVPGSYLDYTSNAFIALTCFISVTKFTRQLVAPKHESDADWSRDGMNEFIEGTGSMLNETRVAVPWVCAKMWKGVMGSEWEDMAEAWEDDVREERIIRKVEKMPKNSGVGKNDKAGLKRAENEKGAWEMV</sequence>
<dbReference type="EMBL" id="KN834788">
    <property type="protein sequence ID" value="KIK57911.1"/>
    <property type="molecule type" value="Genomic_DNA"/>
</dbReference>
<dbReference type="OrthoDB" id="2945271at2759"/>
<dbReference type="AlphaFoldDB" id="A0A0D0BRR0"/>
<organism evidence="3 4">
    <name type="scientific">Collybiopsis luxurians FD-317 M1</name>
    <dbReference type="NCBI Taxonomy" id="944289"/>
    <lineage>
        <taxon>Eukaryota</taxon>
        <taxon>Fungi</taxon>
        <taxon>Dikarya</taxon>
        <taxon>Basidiomycota</taxon>
        <taxon>Agaricomycotina</taxon>
        <taxon>Agaricomycetes</taxon>
        <taxon>Agaricomycetidae</taxon>
        <taxon>Agaricales</taxon>
        <taxon>Marasmiineae</taxon>
        <taxon>Omphalotaceae</taxon>
        <taxon>Collybiopsis</taxon>
        <taxon>Collybiopsis luxurians</taxon>
    </lineage>
</organism>
<evidence type="ECO:0000313" key="3">
    <source>
        <dbReference type="EMBL" id="KIK57911.1"/>
    </source>
</evidence>
<keyword evidence="2" id="KW-1133">Transmembrane helix</keyword>
<feature type="transmembrane region" description="Helical" evidence="2">
    <location>
        <begin position="191"/>
        <end position="211"/>
    </location>
</feature>
<keyword evidence="2" id="KW-0472">Membrane</keyword>
<reference evidence="3 4" key="1">
    <citation type="submission" date="2014-04" db="EMBL/GenBank/DDBJ databases">
        <title>Evolutionary Origins and Diversification of the Mycorrhizal Mutualists.</title>
        <authorList>
            <consortium name="DOE Joint Genome Institute"/>
            <consortium name="Mycorrhizal Genomics Consortium"/>
            <person name="Kohler A."/>
            <person name="Kuo A."/>
            <person name="Nagy L.G."/>
            <person name="Floudas D."/>
            <person name="Copeland A."/>
            <person name="Barry K.W."/>
            <person name="Cichocki N."/>
            <person name="Veneault-Fourrey C."/>
            <person name="LaButti K."/>
            <person name="Lindquist E.A."/>
            <person name="Lipzen A."/>
            <person name="Lundell T."/>
            <person name="Morin E."/>
            <person name="Murat C."/>
            <person name="Riley R."/>
            <person name="Ohm R."/>
            <person name="Sun H."/>
            <person name="Tunlid A."/>
            <person name="Henrissat B."/>
            <person name="Grigoriev I.V."/>
            <person name="Hibbett D.S."/>
            <person name="Martin F."/>
        </authorList>
    </citation>
    <scope>NUCLEOTIDE SEQUENCE [LARGE SCALE GENOMIC DNA]</scope>
    <source>
        <strain evidence="3 4">FD-317 M1</strain>
    </source>
</reference>
<proteinExistence type="predicted"/>
<keyword evidence="4" id="KW-1185">Reference proteome</keyword>
<protein>
    <submittedName>
        <fullName evidence="3">Uncharacterized protein</fullName>
    </submittedName>
</protein>
<feature type="compositionally biased region" description="Basic and acidic residues" evidence="1">
    <location>
        <begin position="328"/>
        <end position="347"/>
    </location>
</feature>
<feature type="transmembrane region" description="Helical" evidence="2">
    <location>
        <begin position="223"/>
        <end position="241"/>
    </location>
</feature>
<feature type="region of interest" description="Disordered" evidence="1">
    <location>
        <begin position="322"/>
        <end position="347"/>
    </location>
</feature>
<dbReference type="HOGENOM" id="CLU_799391_0_0_1"/>
<dbReference type="Proteomes" id="UP000053593">
    <property type="component" value="Unassembled WGS sequence"/>
</dbReference>
<keyword evidence="2" id="KW-0812">Transmembrane</keyword>
<evidence type="ECO:0000256" key="2">
    <source>
        <dbReference type="SAM" id="Phobius"/>
    </source>
</evidence>
<gene>
    <name evidence="3" type="ORF">GYMLUDRAFT_45725</name>
</gene>
<name>A0A0D0BRR0_9AGAR</name>
<accession>A0A0D0BRR0</accession>